<dbReference type="Gene3D" id="3.20.80.10">
    <property type="entry name" value="Regulatory factor, effector binding domain"/>
    <property type="match status" value="1"/>
</dbReference>
<dbReference type="OrthoDB" id="9801123at2"/>
<dbReference type="Gene3D" id="1.10.10.60">
    <property type="entry name" value="Homeodomain-like"/>
    <property type="match status" value="2"/>
</dbReference>
<dbReference type="InterPro" id="IPR018062">
    <property type="entry name" value="HTH_AraC-typ_CS"/>
</dbReference>
<evidence type="ECO:0000256" key="1">
    <source>
        <dbReference type="ARBA" id="ARBA00023015"/>
    </source>
</evidence>
<evidence type="ECO:0000256" key="3">
    <source>
        <dbReference type="ARBA" id="ARBA00023163"/>
    </source>
</evidence>
<evidence type="ECO:0000313" key="6">
    <source>
        <dbReference type="Proteomes" id="UP000247459"/>
    </source>
</evidence>
<dbReference type="InterPro" id="IPR009057">
    <property type="entry name" value="Homeodomain-like_sf"/>
</dbReference>
<sequence length="289" mass="33059">MDHYAVIESALLHIENNLDQPLSLDSVADTVNMSKYYFHRLFSAITGSSLNNYILSRRLNASLQFIQSDQLSLTDISYLLNFGAQSSFTRAFKRQYGITPSALRVHNMKIPLTPMPSVVKRPVKNINGDIVTDFTLTDFESIRVTGIAFEVDLAEDDYKTKIRSHSDKLLQSIDETVSGPCYVIYSNCLPNSTRFRVLFGIPYDIQINKDSFFTIDVPQLFCAKFKYFGDLLEIGDILKTDYARFLKISRQETEDSHIELIQTFDDIHNFQSAFHIYAPIKKLPIDSAY</sequence>
<dbReference type="GO" id="GO:0043565">
    <property type="term" value="F:sequence-specific DNA binding"/>
    <property type="evidence" value="ECO:0007669"/>
    <property type="project" value="InterPro"/>
</dbReference>
<evidence type="ECO:0000259" key="4">
    <source>
        <dbReference type="PROSITE" id="PS01124"/>
    </source>
</evidence>
<dbReference type="InterPro" id="IPR018060">
    <property type="entry name" value="HTH_AraC"/>
</dbReference>
<dbReference type="PROSITE" id="PS00041">
    <property type="entry name" value="HTH_ARAC_FAMILY_1"/>
    <property type="match status" value="1"/>
</dbReference>
<keyword evidence="3" id="KW-0804">Transcription</keyword>
<proteinExistence type="predicted"/>
<keyword evidence="1" id="KW-0805">Transcription regulation</keyword>
<gene>
    <name evidence="5" type="ORF">PIL02S_01744</name>
</gene>
<dbReference type="Proteomes" id="UP000247459">
    <property type="component" value="Unassembled WGS sequence"/>
</dbReference>
<accession>A0A2W0CCD0</accession>
<name>A0A2W0CCD0_9BACL</name>
<dbReference type="PROSITE" id="PS01124">
    <property type="entry name" value="HTH_ARAC_FAMILY_2"/>
    <property type="match status" value="1"/>
</dbReference>
<feature type="domain" description="HTH araC/xylS-type" evidence="4">
    <location>
        <begin position="8"/>
        <end position="106"/>
    </location>
</feature>
<evidence type="ECO:0000256" key="2">
    <source>
        <dbReference type="ARBA" id="ARBA00023125"/>
    </source>
</evidence>
<dbReference type="SUPFAM" id="SSF46689">
    <property type="entry name" value="Homeodomain-like"/>
    <property type="match status" value="2"/>
</dbReference>
<dbReference type="AlphaFoldDB" id="A0A2W0CCD0"/>
<dbReference type="SMART" id="SM00342">
    <property type="entry name" value="HTH_ARAC"/>
    <property type="match status" value="1"/>
</dbReference>
<evidence type="ECO:0000313" key="5">
    <source>
        <dbReference type="EMBL" id="PYY29827.1"/>
    </source>
</evidence>
<organism evidence="5 6">
    <name type="scientific">Paenibacillus illinoisensis</name>
    <dbReference type="NCBI Taxonomy" id="59845"/>
    <lineage>
        <taxon>Bacteria</taxon>
        <taxon>Bacillati</taxon>
        <taxon>Bacillota</taxon>
        <taxon>Bacilli</taxon>
        <taxon>Bacillales</taxon>
        <taxon>Paenibacillaceae</taxon>
        <taxon>Paenibacillus</taxon>
    </lineage>
</organism>
<dbReference type="PRINTS" id="PR00032">
    <property type="entry name" value="HTHARAC"/>
</dbReference>
<reference evidence="5 6" key="1">
    <citation type="submission" date="2018-01" db="EMBL/GenBank/DDBJ databases">
        <title>Genome sequence of the PGP bacterium Paenibacillus illinoisensis E3.</title>
        <authorList>
            <person name="Rolli E."/>
            <person name="Marasco R."/>
            <person name="Bessem C."/>
            <person name="Michoud G."/>
            <person name="Gaiarsa S."/>
            <person name="Borin S."/>
            <person name="Daffonchio D."/>
        </authorList>
    </citation>
    <scope>NUCLEOTIDE SEQUENCE [LARGE SCALE GENOMIC DNA]</scope>
    <source>
        <strain evidence="5 6">E3</strain>
    </source>
</reference>
<dbReference type="PANTHER" id="PTHR47504">
    <property type="entry name" value="RIGHT ORIGIN-BINDING PROTEIN"/>
    <property type="match status" value="1"/>
</dbReference>
<comment type="caution">
    <text evidence="5">The sequence shown here is derived from an EMBL/GenBank/DDBJ whole genome shotgun (WGS) entry which is preliminary data.</text>
</comment>
<dbReference type="Pfam" id="PF12833">
    <property type="entry name" value="HTH_18"/>
    <property type="match status" value="1"/>
</dbReference>
<dbReference type="InterPro" id="IPR050959">
    <property type="entry name" value="MarA-like"/>
</dbReference>
<dbReference type="GO" id="GO:0003700">
    <property type="term" value="F:DNA-binding transcription factor activity"/>
    <property type="evidence" value="ECO:0007669"/>
    <property type="project" value="InterPro"/>
</dbReference>
<dbReference type="InterPro" id="IPR020449">
    <property type="entry name" value="Tscrpt_reg_AraC-type_HTH"/>
</dbReference>
<dbReference type="EMBL" id="PRLG01000014">
    <property type="protein sequence ID" value="PYY29827.1"/>
    <property type="molecule type" value="Genomic_DNA"/>
</dbReference>
<dbReference type="PANTHER" id="PTHR47504:SF5">
    <property type="entry name" value="RIGHT ORIGIN-BINDING PROTEIN"/>
    <property type="match status" value="1"/>
</dbReference>
<protein>
    <submittedName>
        <fullName evidence="5">AraC family transcriptional regulator</fullName>
    </submittedName>
</protein>
<dbReference type="InterPro" id="IPR011256">
    <property type="entry name" value="Reg_factor_effector_dom_sf"/>
</dbReference>
<keyword evidence="2" id="KW-0238">DNA-binding</keyword>